<dbReference type="RefSeq" id="YP_009850684.1">
    <property type="nucleotide sequence ID" value="NC_048801.1"/>
</dbReference>
<dbReference type="GeneID" id="55621167"/>
<proteinExistence type="predicted"/>
<feature type="region of interest" description="Disordered" evidence="1">
    <location>
        <begin position="1321"/>
        <end position="1340"/>
    </location>
</feature>
<gene>
    <name evidence="2" type="primary">27</name>
    <name evidence="2" type="ORF">SEA_ARAXXI_27</name>
</gene>
<sequence length="4494" mass="489232">MAGSWRDRAAQSGAAVAAPAGYNQNLAKNGPANQPAEQMPVDQGWRAGAAERGAAVPAGATKGNVAWGTGGNIEDIENSWNTPFYQKYFEQIDEATKSGNLFNLYDRDDFTGVVTRDQKSQNDKHEDYKFGDIYQNGVKQGNLYDGTTYDQQGADWIMGRLTLDNKVFAEAKTPQQLQAEVERVRKQASIDAEKGVGAQLYQSRTEGRLQEWADPDNFVDDAAVVGSGIVGGAATGFGAGAAVGSVLPGVGTAIVGTAGAIIGSIVGGVSSWLNRDEIIEGAARASVQTEMANEQGNGFAAASQAAYQWSALAGRQLSPLGNLTRGLYDNIEGTAGDSKTEWYATDPVTGESTRAWGWDLANFASIVPDSLGTFGSKAGLTAFKLTMGGTVAGQVGSYASMGGQTFDETRGGFDQTWTNDEGELDVVSGFAGLANVGMNAVQLGGTSALFKAADDAKRLFGNGASVASNTSTKVQTGGWTYTLNEAGQATKRTINMGIFAPSEFLTGLSASMMVRAGNKATQVGFTAADDIYRMTQSLQNGARPYVGVLVNAMGEGYEEGIQAILEPVSHNADIDWAEVGVNALTGGLMGTGMGMAANLQGASQEQRIRMTADRVRVASSNGALKPYTDAEWNKMSDIQRRAATTAPPEIQEGIAVAEQNLRADQTISVAANFYAPEKKHAEATMARATQEMANAAPKTDLAFRITQNTDADFPGNGVAASINRVRDLIGEHAKGLEIAATSEQDPALRAALEAAAGEGAKLQQALALGAERYASALNLQDRRAEVVRANQLIANWFNADPDGVDPTTNQQIDDNLRMARARAATMILTRDPIDNVGSFQALIPVVSESLSQYGSDHVLQVGHGILKPLGGDFDGDKLRQQARLVINQEAFTAARQGAGYINVNGTVNIGTRHYEESYLTLLGDAWASDPKGPFQSAARAVEKQIADALRSRYSMFPQFEEILQSFLTDLRAGNQKAREKFLNRMSLEMGSEVADRSLSQLSNDWIWMDDVIQRGLQSFNRAMAGRQKPKALNLEMAAPVKQTADINTRRMAAAATEGQTLAQRLRGSEMFRLFQALRYSSYRSNVLQTETDNNLPIAELTRFFNMLGEGMVTSEMEAKSSTDEVTSRVAAKIRAISEASREADGSFTPEAVLANVEVPNVDSDGTFYPGQITLAQSLLREEVRLERIKYSEVLDSDTTIQARLNKLDSLTRPGGKRSKTAGAAFVEVYRATPLFELLGSSAAGLGVDLTVGQYADNYFDRSSRGRRETARLLRAEPEYLGRKEGTNVPYGTAEVDKGEVSRYRSVVDSILDASNHKLTVQESGADAGTPRGEIATRSDKTGKQIRGTVEAFHDVLRQLNLAPTRENVIQVMQQSPDWAQAALELIPNRAAAAFFRTSTNANGQTELFMAPWLADAFTLPPEQAELAILRNLILLTFNGQAIGTDVDDTGANARAYDRLTDRFHRILYQLNFEPDADVRKGEFLRLMAESQSVAEFIREVNKHFLGDEPPVVAWVRDTAEFDADKVGGGWSQILDGATERDAVSTLLQRTQRLVKGIEQERNVDVADATIWQALSRARDAERNGTAVEGSADAVYLQRLRGAIDAARNMVSALGPRTLEAEAIEAYLTFSAYRTDKGRVTPGTRPIGARDSQMDSFATNYEVTRASLTARSLETLAASPQLAARGELTVMDNDGVPIVFDGLDENFIIDNWQDPAARTFIRNVLFPSVIEPTPDGLNISTQYLVGNSLAELLSDNGSLDRLFRKNNTDQYLSYIEATATVQEGEDAVRHGIPQLINDLILTRTTLAVSKQNTADAQRAYRDVSRGVAEVLKVVGDIASRPGTDMEELREAVRESLHKGYVGRALDLGTSDIEREISTSLENSLAEARLEITRLSKEGATDTAAAREIEANMLEAALSEDPLQIVMAMFEYDPTSATAASRRDRLNSYVKVRPNLGNKAPWAREAIRKLQNADGTMIIGSDGLPRLTPDEWVMVSRAVIGDTLERASGVSTSDELGMPVFPDYRKPAGRAMLKYWDPSFADLYEPLLSGGLVTAAARLHTRAQRTHKGSVKSAARVFDLQFTDKTGRWTADLPGAQQEATERLKSSGAEPQISMAGMGPARNAGLSAAWTRTHVREGLDSLYSKTTPLTADIFLSGNVLDTSIPVTLPNGNVTQSPLASLNGRWVRRLVVNGQELVLGPGSYPQPVVGQSWNGDPNGVYTEGVPVTLQQIQNAVRWAVGKGDPEKVSVEIEFLHPDAQPNAGGWTNNVYFEGLAKQNLTADVAPSLPAAFWVAPGGNSPVMQQQALQANKTGSFAIMLSTTFSREQQTLMEMDWATNLASVLRTKTKALLGADNGTGPLDPINWNPVYKELKMSHFVRGLEGDRPVLWTADQVIAWQIGNPGEPLPLTNAELWIPSDPVLRRLYGDSRDQAEIAVMAQLPEVDYSQFPRFTGTFSPRALADIKGALTVNPDGTWLQRSILETYAAVRRPHSHFVPAPALNEATESKWARGVRVLSEERNAIHQARFESKQRGDLKDLSDKAYEFAAAPLTRGLATFNWGNTRAPFVPNPTVGERDLKRAILGEVAGAERASDNRMAWIYREDATQGPGRAGGVLSWADIERPGHSAMSLAPDDVVVVDVASFRGDMEKAFSRLQAMMDRGAIIHLVSATGARGEERILATFILESADYAPIGASPVTFERTRPESRLQNVNARNSALLEERGLSAAGSALIFSVKDTFDENSAAAIEANQDISGDVSLEIDLIPLLPFKDFAAPTSPTSVAKVKAQVQGLYQTSEGRKYLAKQAGVAGDEAKLQEFADALDKLIDRWNASPDSPSILPAGDWKRGDIVPLWRERDGAVLLYRHGNKAPSRKELEKALEVDDMNVAVYSPDWQPGATVHEGRIESTSKNGKYGLRSKMWVPLKNFGNKLQLELSGMKYVVTTLGNDIKLPEARFFQNWGIDYMTDSASQDSKNAWTGRVSNHRWAFALYGIDTEPELVEFFTGSTPGSAGYAAAVTRTRNILQQLSDTLPTMNVTQLERASANGQFHQNLYEVLSDHVQENLTDADWLTALDPAADFSAEADAERRAALSGIAQATILYLMAPSAPKADRARYTRVLRSGGFNHPGARSSGLQSQLMAPLYTEFFDHMPFEHPTRRLLLDKLNAQVGKSSATDGWLINPDFTVTSQVAGDPSQTRTGWITVAEVYSSGDNPATDAMAHERGETQSVSQSTQNVASMALDSRVAFTRGPLKANAVFNREGIVDFDADTSIYDLLGSIPEEPPTRQRNLPNPAEQEYVAIASDVVGTFRQLIDKDAWKKGYSKSEHNRNLKDWNEKARPILRKLGLRDEQEYLLHYWVRQLLGMPADTDPKGVEGRVSYALAIDALGEIGQNIDNGWLPTTDGEVPMMHYSDLAILYRASERGGSFIPRTSIDTNARVSSWNDWIDVALALGETRNAVFDAMFLTATDGMLHSYIGQEDSLVGLPVSRDSLRQAELFDPKLSRFVVSLDPFRNQTVGETEILNQAYRGIGDRFGAQRVGARWAGKLPPTSAIQKRRAARKTWRKTRGIASPAVTNIRNFRQYGAQWREEQTTTNAFVRVVTDLRVGMAMWNPLLWVSAGMELGVRGALETTTNLLLGQGTGVAGNAAAAISGGKWSVYTDEQRAAITKGIKDLGSRSAFKGMVYSELMFHREKGGNSIIERGSRAFARAGSYMQDPTWGLKGTVLSRRYIESALQWIAANPTETVVSVEKVISSLVSDPTWLHDNIRPAHDAALASIANLRSLKPTPVSKFISGIYEPLSKHPNLAVNTLANLGLRIPLIFSNYAINVGTNITGLQAPMAMLATVLNGRKNPMAGIQSWLAGDGYNRDDVNFDMSTVLEGLDLSKAMLQGAITHTSLFALGMAAGGLGLTGGDEEERRRRKAMMYQTGQIVYDPRDIVNDFRNADSVYLDWLPFGMGGLFSIPDPSQTNSSQSMANVHWILRQFVSPILGFERFMETGDVRHIGWGFQDAIGSMPLVNTASWTDASDTFARLLETAPDTASAENLDATLDAWGVVLTGVAYYERMLLENSFVNMLYQQADRYDRDPWILPKTDVDGNIIRPRLDQPVASDALEDYVDPITGEVQQGRKGFDWWDATLHGFTENRGTLALMFSLFSGNGLGGSTIRTNMVPKTRTLDKAELTGEDAATAVAGLFQQSGGYDTAAVDGDPGLILSTYDAMGREILNENGAAAVIHGIWKGSVQPGSAALEGVFITKETREAIQANLMTAIIQEGVDMGLSEFDAKGRMYDIWYGPKDDPEVKGFGDILFDGDIIPYKQSEQYLQLNTTYVIGPDGRPWATGVARDNLSTMFGFAPVNRFMRGDQGLNVDGSLNSVDDARGINTGLRSLEKVDESWDVPTPEEIGKSIEEAMKDAMGKSYSANNEGSGGYGYGRRYGGGGYSRGGGGGGGGYAYKLNGPERNDAIYARQTPFTNVDNPILRRATIRRERFSSERGRLKQWQ</sequence>
<evidence type="ECO:0000313" key="2">
    <source>
        <dbReference type="EMBL" id="QDP44846.1"/>
    </source>
</evidence>
<reference evidence="2 3" key="1">
    <citation type="submission" date="2019-06" db="EMBL/GenBank/DDBJ databases">
        <authorList>
            <person name="Cleveland K."/>
            <person name="Luciani P."/>
            <person name="Chung H."/>
            <person name="Caruso S.M."/>
            <person name="Garlena R.A."/>
            <person name="Russell D.A."/>
            <person name="Pope W.H."/>
            <person name="Jacobs-Sera D."/>
            <person name="Hatfull G.F."/>
        </authorList>
    </citation>
    <scope>NUCLEOTIDE SEQUENCE [LARGE SCALE GENOMIC DNA]</scope>
</reference>
<evidence type="ECO:0000256" key="1">
    <source>
        <dbReference type="SAM" id="MobiDB-lite"/>
    </source>
</evidence>
<keyword evidence="3" id="KW-1185">Reference proteome</keyword>
<dbReference type="Proteomes" id="UP000315309">
    <property type="component" value="Segment"/>
</dbReference>
<dbReference type="KEGG" id="vg:55621167"/>
<accession>A0A516KT32</accession>
<name>A0A516KT32_9CAUD</name>
<dbReference type="EMBL" id="MN062711">
    <property type="protein sequence ID" value="QDP44846.1"/>
    <property type="molecule type" value="Genomic_DNA"/>
</dbReference>
<organism evidence="2 3">
    <name type="scientific">Microbacterium phage Araxxi</name>
    <dbReference type="NCBI Taxonomy" id="2590948"/>
    <lineage>
        <taxon>Viruses</taxon>
        <taxon>Duplodnaviria</taxon>
        <taxon>Heunggongvirae</taxon>
        <taxon>Uroviricota</taxon>
        <taxon>Caudoviricetes</taxon>
        <taxon>Burrovirus</taxon>
        <taxon>Burrovirus araxxi</taxon>
    </lineage>
</organism>
<evidence type="ECO:0000313" key="3">
    <source>
        <dbReference type="Proteomes" id="UP000315309"/>
    </source>
</evidence>
<protein>
    <submittedName>
        <fullName evidence="2">Uncharacterized protein</fullName>
    </submittedName>
</protein>